<feature type="compositionally biased region" description="Polar residues" evidence="3">
    <location>
        <begin position="101"/>
        <end position="111"/>
    </location>
</feature>
<comment type="caution">
    <text evidence="5">The sequence shown here is derived from an EMBL/GenBank/DDBJ whole genome shotgun (WGS) entry which is preliminary data.</text>
</comment>
<feature type="region of interest" description="Disordered" evidence="3">
    <location>
        <begin position="482"/>
        <end position="507"/>
    </location>
</feature>
<dbReference type="AlphaFoldDB" id="A0A177U753"/>
<accession>A0A177U753</accession>
<evidence type="ECO:0000313" key="5">
    <source>
        <dbReference type="EMBL" id="KAE8256940.1"/>
    </source>
</evidence>
<evidence type="ECO:0000313" key="6">
    <source>
        <dbReference type="Proteomes" id="UP000077671"/>
    </source>
</evidence>
<feature type="compositionally biased region" description="Polar residues" evidence="3">
    <location>
        <begin position="402"/>
        <end position="416"/>
    </location>
</feature>
<dbReference type="Proteomes" id="UP000077671">
    <property type="component" value="Unassembled WGS sequence"/>
</dbReference>
<organism evidence="5 6">
    <name type="scientific">Tilletia caries</name>
    <name type="common">wheat bunt fungus</name>
    <dbReference type="NCBI Taxonomy" id="13290"/>
    <lineage>
        <taxon>Eukaryota</taxon>
        <taxon>Fungi</taxon>
        <taxon>Dikarya</taxon>
        <taxon>Basidiomycota</taxon>
        <taxon>Ustilaginomycotina</taxon>
        <taxon>Exobasidiomycetes</taxon>
        <taxon>Tilletiales</taxon>
        <taxon>Tilletiaceae</taxon>
        <taxon>Tilletia</taxon>
    </lineage>
</organism>
<protein>
    <recommendedName>
        <fullName evidence="8">GCF C-terminal domain-containing protein</fullName>
    </recommendedName>
</protein>
<evidence type="ECO:0000256" key="2">
    <source>
        <dbReference type="ARBA" id="ARBA00023242"/>
    </source>
</evidence>
<feature type="compositionally biased region" description="Basic and acidic residues" evidence="3">
    <location>
        <begin position="390"/>
        <end position="401"/>
    </location>
</feature>
<feature type="compositionally biased region" description="Polar residues" evidence="3">
    <location>
        <begin position="129"/>
        <end position="144"/>
    </location>
</feature>
<dbReference type="GO" id="GO:0003677">
    <property type="term" value="F:DNA binding"/>
    <property type="evidence" value="ECO:0007669"/>
    <property type="project" value="InterPro"/>
</dbReference>
<sequence>MDYDDGRPPSPPAPSFVKRSKLRGARSTATSGSTVAAAGPSSDTAAAAAVGSESGRPGKSGFGADGGYHRADEADEDDDAGPSVVLRSNGFNSAAKRNRLKGTQSVMTATQRPAVPTPSGSRAVDLMDATSNAPSPSVLESSGRSALPLEASRLGTAAELRGDAQAEPDEDFIPIRTRRAPAGPTLLETLALDDTVPMNFDEDVIIPVYEDQEVLPDPGPIENLDFLDSGAGKHHAFSQPTRLDEPQVRASPQMEKRIAMKQEGVIPSLNASSSRIGALLEKAESAIAAYDTVIVDVKQNLDVLVNEEKENKKNVEGAGNKEAWFRELEEFIGTIARFLDVKMPLLEAVERDNVALSAQRARIIQRARAKDAEDELALFYGVPAISLLPARHEAPQEREGEATSSFQDETIDSSPTEDGPALSSIRESRRAQAAQRLAGQEDELSPLDRIALQNARGEVYVQLANVTADVLASEFLDPAATISPASRPEDERGDTVMTNGSSAAAEERRRFHPASLVSRFGTWRSRFPEEYQGTWGGLALAGAWEFWCRREMADVDLLRPARKFSTGAGTNMSAVASGGSGGADGEGGWLDLGRFAWYQRLSEFTAGSKVGGDDEAMEALVGNVVVPRLVALAEGGGFDPWSAKDGSSIIHLIGQIKVAVDPKGWRFQSLLTAYLAVFRMHITAFLRATVELRPVLPPAAIHPGIPIARLNFLRRLVTLFRNLVAWHPFVVSETDRGSFVLLVDDFVGRGVWPLLVAARDFGSVEIAREFLSMSPNGLLTPELLSRLSSFAAMAR</sequence>
<evidence type="ECO:0000313" key="7">
    <source>
        <dbReference type="Proteomes" id="UP000836402"/>
    </source>
</evidence>
<reference evidence="5" key="2">
    <citation type="journal article" date="2019" name="IMA Fungus">
        <title>Genome sequencing and comparison of five Tilletia species to identify candidate genes for the detection of regulated species infecting wheat.</title>
        <authorList>
            <person name="Nguyen H.D.T."/>
            <person name="Sultana T."/>
            <person name="Kesanakurti P."/>
            <person name="Hambleton S."/>
        </authorList>
    </citation>
    <scope>NUCLEOTIDE SEQUENCE</scope>
    <source>
        <strain evidence="5">DAOMC 238032</strain>
    </source>
</reference>
<keyword evidence="7" id="KW-1185">Reference proteome</keyword>
<proteinExistence type="predicted"/>
<dbReference type="EMBL" id="LWDD02000713">
    <property type="protein sequence ID" value="KAE8256940.1"/>
    <property type="molecule type" value="Genomic_DNA"/>
</dbReference>
<keyword evidence="2" id="KW-0539">Nucleus</keyword>
<evidence type="ECO:0000256" key="1">
    <source>
        <dbReference type="ARBA" id="ARBA00004123"/>
    </source>
</evidence>
<name>A0A177U753_9BASI</name>
<reference evidence="5" key="1">
    <citation type="submission" date="2016-04" db="EMBL/GenBank/DDBJ databases">
        <authorList>
            <person name="Nguyen H.D."/>
            <person name="Kesanakurti P."/>
            <person name="Cullis J."/>
            <person name="Levesque C.A."/>
            <person name="Hambleton S."/>
        </authorList>
    </citation>
    <scope>NUCLEOTIDE SEQUENCE</scope>
    <source>
        <strain evidence="5">DAOMC 238032</strain>
    </source>
</reference>
<feature type="region of interest" description="Disordered" evidence="3">
    <location>
        <begin position="390"/>
        <end position="442"/>
    </location>
</feature>
<feature type="region of interest" description="Disordered" evidence="3">
    <location>
        <begin position="1"/>
        <end position="146"/>
    </location>
</feature>
<evidence type="ECO:0008006" key="8">
    <source>
        <dbReference type="Google" id="ProtNLM"/>
    </source>
</evidence>
<dbReference type="EMBL" id="CAJHJG010002619">
    <property type="protein sequence ID" value="CAD6921564.1"/>
    <property type="molecule type" value="Genomic_DNA"/>
</dbReference>
<comment type="subcellular location">
    <subcellularLocation>
        <location evidence="1">Nucleus</location>
    </subcellularLocation>
</comment>
<reference evidence="4" key="3">
    <citation type="submission" date="2020-10" db="EMBL/GenBank/DDBJ databases">
        <authorList>
            <person name="Sedaghatjoo S."/>
        </authorList>
    </citation>
    <scope>NUCLEOTIDE SEQUENCE</scope>
    <source>
        <strain evidence="4">AZH3</strain>
    </source>
</reference>
<dbReference type="InterPro" id="IPR012890">
    <property type="entry name" value="GCFC2-like"/>
</dbReference>
<evidence type="ECO:0000313" key="4">
    <source>
        <dbReference type="EMBL" id="CAD6921564.1"/>
    </source>
</evidence>
<feature type="compositionally biased region" description="Low complexity" evidence="3">
    <location>
        <begin position="25"/>
        <end position="55"/>
    </location>
</feature>
<dbReference type="Proteomes" id="UP000836402">
    <property type="component" value="Unassembled WGS sequence"/>
</dbReference>
<dbReference type="PANTHER" id="PTHR12214">
    <property type="entry name" value="GC-RICH SEQUENCE DNA-BINDING FACTOR"/>
    <property type="match status" value="1"/>
</dbReference>
<dbReference type="GO" id="GO:0000398">
    <property type="term" value="P:mRNA splicing, via spliceosome"/>
    <property type="evidence" value="ECO:0007669"/>
    <property type="project" value="InterPro"/>
</dbReference>
<dbReference type="PANTHER" id="PTHR12214:SF0">
    <property type="entry name" value="LD29489P"/>
    <property type="match status" value="1"/>
</dbReference>
<gene>
    <name evidence="5" type="ORF">A4X03_0g4905</name>
    <name evidence="4" type="ORF">JKIAZH3_G8541</name>
</gene>
<dbReference type="GO" id="GO:0005634">
    <property type="term" value="C:nucleus"/>
    <property type="evidence" value="ECO:0007669"/>
    <property type="project" value="UniProtKB-SubCell"/>
</dbReference>
<evidence type="ECO:0000256" key="3">
    <source>
        <dbReference type="SAM" id="MobiDB-lite"/>
    </source>
</evidence>